<feature type="compositionally biased region" description="Polar residues" evidence="3">
    <location>
        <begin position="1"/>
        <end position="17"/>
    </location>
</feature>
<dbReference type="InterPro" id="IPR016181">
    <property type="entry name" value="Acyl_CoA_acyltransferase"/>
</dbReference>
<feature type="compositionally biased region" description="Polar residues" evidence="3">
    <location>
        <begin position="187"/>
        <end position="206"/>
    </location>
</feature>
<dbReference type="PANTHER" id="PTHR42919:SF8">
    <property type="entry name" value="N-ALPHA-ACETYLTRANSFERASE 50"/>
    <property type="match status" value="1"/>
</dbReference>
<feature type="compositionally biased region" description="Pro residues" evidence="3">
    <location>
        <begin position="370"/>
        <end position="382"/>
    </location>
</feature>
<gene>
    <name evidence="5" type="ORF">VTK73DRAFT_9334</name>
</gene>
<feature type="domain" description="N-acetyltransferase" evidence="4">
    <location>
        <begin position="227"/>
        <end position="323"/>
    </location>
</feature>
<evidence type="ECO:0000313" key="5">
    <source>
        <dbReference type="EMBL" id="KAL1876395.1"/>
    </source>
</evidence>
<evidence type="ECO:0000259" key="4">
    <source>
        <dbReference type="PROSITE" id="PS51186"/>
    </source>
</evidence>
<evidence type="ECO:0000256" key="1">
    <source>
        <dbReference type="ARBA" id="ARBA00022679"/>
    </source>
</evidence>
<dbReference type="PROSITE" id="PS51186">
    <property type="entry name" value="GNAT"/>
    <property type="match status" value="1"/>
</dbReference>
<keyword evidence="6" id="KW-1185">Reference proteome</keyword>
<feature type="compositionally biased region" description="Polar residues" evidence="3">
    <location>
        <begin position="33"/>
        <end position="48"/>
    </location>
</feature>
<feature type="region of interest" description="Disordered" evidence="3">
    <location>
        <begin position="167"/>
        <end position="227"/>
    </location>
</feature>
<keyword evidence="1" id="KW-0808">Transferase</keyword>
<accession>A0ABR3XKV6</accession>
<evidence type="ECO:0000313" key="6">
    <source>
        <dbReference type="Proteomes" id="UP001586593"/>
    </source>
</evidence>
<dbReference type="Gene3D" id="3.40.630.30">
    <property type="match status" value="1"/>
</dbReference>
<feature type="region of interest" description="Disordered" evidence="3">
    <location>
        <begin position="368"/>
        <end position="447"/>
    </location>
</feature>
<keyword evidence="2" id="KW-0012">Acyltransferase</keyword>
<dbReference type="InterPro" id="IPR051556">
    <property type="entry name" value="N-term/lysine_N-AcTrnsfr"/>
</dbReference>
<comment type="caution">
    <text evidence="5">The sequence shown here is derived from an EMBL/GenBank/DDBJ whole genome shotgun (WGS) entry which is preliminary data.</text>
</comment>
<dbReference type="PANTHER" id="PTHR42919">
    <property type="entry name" value="N-ALPHA-ACETYLTRANSFERASE"/>
    <property type="match status" value="1"/>
</dbReference>
<dbReference type="EMBL" id="JAZHXJ010000077">
    <property type="protein sequence ID" value="KAL1876395.1"/>
    <property type="molecule type" value="Genomic_DNA"/>
</dbReference>
<dbReference type="InterPro" id="IPR000182">
    <property type="entry name" value="GNAT_dom"/>
</dbReference>
<dbReference type="Proteomes" id="UP001586593">
    <property type="component" value="Unassembled WGS sequence"/>
</dbReference>
<name>A0ABR3XKV6_9PEZI</name>
<feature type="compositionally biased region" description="Low complexity" evidence="3">
    <location>
        <begin position="214"/>
        <end position="224"/>
    </location>
</feature>
<sequence>METQSTKQPRLQQSIKSFFQPRQPAYTVPPSLLPTTGNPAPDASKSQPIPTPPPPPAAATATRNGTAVARDAVSVVNTSAPIPPPPPSLPPQASIVPVLEHHIPALRRINALLLPVTYPDNFYARILSPAQSGLFSRVILWQERGDPEPKVIGGLVCRLEDSPFVDAAGNPKSLNTRQPTPQPPSVPRQTATNGTPTTASNGTPATATRADLNSQSQRQQQQERQGPRYHAIYIQSLALLSPYRGLGLAAATLENIAESAALLRLAPQPGGINVTTIYAHVWTENEEGLRWYASRGFSRDGAEPVRGYYFKLRPDTAWVVRREVVPPADTATPSTSAAVSGVTAAAAGLLSPAGQRGLVEAQPLAQAVPAAPPPPVHTPSPAPSLSYQKTRPETEWNDLPPDMMSGTPGPPGRGSHLSAPVSESSSRSSSKGRKKKERAYPAAAFGN</sequence>
<feature type="region of interest" description="Disordered" evidence="3">
    <location>
        <begin position="1"/>
        <end position="64"/>
    </location>
</feature>
<reference evidence="5 6" key="1">
    <citation type="journal article" date="2024" name="Commun. Biol.">
        <title>Comparative genomic analysis of thermophilic fungi reveals convergent evolutionary adaptations and gene losses.</title>
        <authorList>
            <person name="Steindorff A.S."/>
            <person name="Aguilar-Pontes M.V."/>
            <person name="Robinson A.J."/>
            <person name="Andreopoulos B."/>
            <person name="LaButti K."/>
            <person name="Kuo A."/>
            <person name="Mondo S."/>
            <person name="Riley R."/>
            <person name="Otillar R."/>
            <person name="Haridas S."/>
            <person name="Lipzen A."/>
            <person name="Grimwood J."/>
            <person name="Schmutz J."/>
            <person name="Clum A."/>
            <person name="Reid I.D."/>
            <person name="Moisan M.C."/>
            <person name="Butler G."/>
            <person name="Nguyen T.T.M."/>
            <person name="Dewar K."/>
            <person name="Conant G."/>
            <person name="Drula E."/>
            <person name="Henrissat B."/>
            <person name="Hansel C."/>
            <person name="Singer S."/>
            <person name="Hutchinson M.I."/>
            <person name="de Vries R.P."/>
            <person name="Natvig D.O."/>
            <person name="Powell A.J."/>
            <person name="Tsang A."/>
            <person name="Grigoriev I.V."/>
        </authorList>
    </citation>
    <scope>NUCLEOTIDE SEQUENCE [LARGE SCALE GENOMIC DNA]</scope>
    <source>
        <strain evidence="5 6">ATCC 24622</strain>
    </source>
</reference>
<organism evidence="5 6">
    <name type="scientific">Phialemonium thermophilum</name>
    <dbReference type="NCBI Taxonomy" id="223376"/>
    <lineage>
        <taxon>Eukaryota</taxon>
        <taxon>Fungi</taxon>
        <taxon>Dikarya</taxon>
        <taxon>Ascomycota</taxon>
        <taxon>Pezizomycotina</taxon>
        <taxon>Sordariomycetes</taxon>
        <taxon>Sordariomycetidae</taxon>
        <taxon>Cephalothecales</taxon>
        <taxon>Cephalothecaceae</taxon>
        <taxon>Phialemonium</taxon>
    </lineage>
</organism>
<dbReference type="SUPFAM" id="SSF55729">
    <property type="entry name" value="Acyl-CoA N-acyltransferases (Nat)"/>
    <property type="match status" value="1"/>
</dbReference>
<evidence type="ECO:0000256" key="3">
    <source>
        <dbReference type="SAM" id="MobiDB-lite"/>
    </source>
</evidence>
<evidence type="ECO:0000256" key="2">
    <source>
        <dbReference type="ARBA" id="ARBA00023315"/>
    </source>
</evidence>
<protein>
    <recommendedName>
        <fullName evidence="4">N-acetyltransferase domain-containing protein</fullName>
    </recommendedName>
</protein>
<proteinExistence type="predicted"/>